<comment type="similarity">
    <text evidence="1">Belongs to the enoyl-CoA hydratase/isomerase family.</text>
</comment>
<evidence type="ECO:0000313" key="4">
    <source>
        <dbReference type="Proteomes" id="UP001501414"/>
    </source>
</evidence>
<sequence length="139" mass="14492">MTIATTLQAGTVMPEVRHTVEQADLIRYAGASGDFNRLHWDEPYAAQAGPTGGVIVHGMLTLGLLVRAVGEWIGGDDRVLSTSVSFRAPCPVGATVTLRAEVLESDDAAGTAVLAVGAELPDGSPVLDARRSRIVVRTG</sequence>
<reference evidence="3 4" key="1">
    <citation type="journal article" date="2019" name="Int. J. Syst. Evol. Microbiol.">
        <title>The Global Catalogue of Microorganisms (GCM) 10K type strain sequencing project: providing services to taxonomists for standard genome sequencing and annotation.</title>
        <authorList>
            <consortium name="The Broad Institute Genomics Platform"/>
            <consortium name="The Broad Institute Genome Sequencing Center for Infectious Disease"/>
            <person name="Wu L."/>
            <person name="Ma J."/>
        </authorList>
    </citation>
    <scope>NUCLEOTIDE SEQUENCE [LARGE SCALE GENOMIC DNA]</scope>
    <source>
        <strain evidence="3 4">JCM 11896</strain>
    </source>
</reference>
<dbReference type="SUPFAM" id="SSF54637">
    <property type="entry name" value="Thioesterase/thiol ester dehydrase-isomerase"/>
    <property type="match status" value="1"/>
</dbReference>
<evidence type="ECO:0000259" key="2">
    <source>
        <dbReference type="Pfam" id="PF01575"/>
    </source>
</evidence>
<dbReference type="CDD" id="cd03441">
    <property type="entry name" value="R_hydratase_like"/>
    <property type="match status" value="1"/>
</dbReference>
<dbReference type="Gene3D" id="3.10.129.10">
    <property type="entry name" value="Hotdog Thioesterase"/>
    <property type="match status" value="1"/>
</dbReference>
<dbReference type="InterPro" id="IPR029069">
    <property type="entry name" value="HotDog_dom_sf"/>
</dbReference>
<keyword evidence="4" id="KW-1185">Reference proteome</keyword>
<organism evidence="3 4">
    <name type="scientific">Pseudonocardia kongjuensis</name>
    <dbReference type="NCBI Taxonomy" id="102227"/>
    <lineage>
        <taxon>Bacteria</taxon>
        <taxon>Bacillati</taxon>
        <taxon>Actinomycetota</taxon>
        <taxon>Actinomycetes</taxon>
        <taxon>Pseudonocardiales</taxon>
        <taxon>Pseudonocardiaceae</taxon>
        <taxon>Pseudonocardia</taxon>
    </lineage>
</organism>
<evidence type="ECO:0000313" key="3">
    <source>
        <dbReference type="EMBL" id="GAA1386439.1"/>
    </source>
</evidence>
<accession>A0ABN1XP55</accession>
<dbReference type="PANTHER" id="PTHR43841">
    <property type="entry name" value="3-HYDROXYACYL-THIOESTER DEHYDRATASE HTDX-RELATED"/>
    <property type="match status" value="1"/>
</dbReference>
<dbReference type="PANTHER" id="PTHR43841:SF3">
    <property type="entry name" value="(3R)-HYDROXYACYL-ACP DEHYDRATASE SUBUNIT HADB"/>
    <property type="match status" value="1"/>
</dbReference>
<dbReference type="Pfam" id="PF01575">
    <property type="entry name" value="MaoC_dehydratas"/>
    <property type="match status" value="1"/>
</dbReference>
<evidence type="ECO:0000256" key="1">
    <source>
        <dbReference type="ARBA" id="ARBA00005254"/>
    </source>
</evidence>
<gene>
    <name evidence="3" type="ORF">GCM10009613_20400</name>
</gene>
<protein>
    <submittedName>
        <fullName evidence="3">MaoC/PaaZ C-terminal domain-containing protein</fullName>
    </submittedName>
</protein>
<dbReference type="RefSeq" id="WP_344020803.1">
    <property type="nucleotide sequence ID" value="NZ_BAAAJK010000006.1"/>
</dbReference>
<dbReference type="EMBL" id="BAAAJK010000006">
    <property type="protein sequence ID" value="GAA1386439.1"/>
    <property type="molecule type" value="Genomic_DNA"/>
</dbReference>
<dbReference type="InterPro" id="IPR002539">
    <property type="entry name" value="MaoC-like_dom"/>
</dbReference>
<comment type="caution">
    <text evidence="3">The sequence shown here is derived from an EMBL/GenBank/DDBJ whole genome shotgun (WGS) entry which is preliminary data.</text>
</comment>
<proteinExistence type="inferred from homology"/>
<feature type="domain" description="MaoC-like" evidence="2">
    <location>
        <begin position="13"/>
        <end position="114"/>
    </location>
</feature>
<name>A0ABN1XP55_9PSEU</name>
<dbReference type="Proteomes" id="UP001501414">
    <property type="component" value="Unassembled WGS sequence"/>
</dbReference>